<sequence length="106" mass="12334">MRGAPHYHILLWIENAPVVGIDRPEEVCSFIQDRITCHIPDNESTLVMEGETMEEAFRCHRETSICGIENHFNKLQKLLEAERNWKKIVDARNKAGFTEEELPDNK</sequence>
<dbReference type="AlphaFoldDB" id="A0A1X7VHP0"/>
<accession>A0A1X7VHP0</accession>
<dbReference type="EnsemblMetazoa" id="Aqu2.1.39546_001">
    <property type="protein sequence ID" value="Aqu2.1.39546_001"/>
    <property type="gene ID" value="Aqu2.1.39546"/>
</dbReference>
<name>A0A1X7VHP0_AMPQE</name>
<organism evidence="1">
    <name type="scientific">Amphimedon queenslandica</name>
    <name type="common">Sponge</name>
    <dbReference type="NCBI Taxonomy" id="400682"/>
    <lineage>
        <taxon>Eukaryota</taxon>
        <taxon>Metazoa</taxon>
        <taxon>Porifera</taxon>
        <taxon>Demospongiae</taxon>
        <taxon>Heteroscleromorpha</taxon>
        <taxon>Haplosclerida</taxon>
        <taxon>Niphatidae</taxon>
        <taxon>Amphimedon</taxon>
    </lineage>
</organism>
<evidence type="ECO:0000313" key="1">
    <source>
        <dbReference type="EnsemblMetazoa" id="Aqu2.1.39546_001"/>
    </source>
</evidence>
<evidence type="ECO:0008006" key="2">
    <source>
        <dbReference type="Google" id="ProtNLM"/>
    </source>
</evidence>
<protein>
    <recommendedName>
        <fullName evidence="2">Helitron helicase-like domain-containing protein</fullName>
    </recommendedName>
</protein>
<reference evidence="1" key="1">
    <citation type="submission" date="2017-05" db="UniProtKB">
        <authorList>
            <consortium name="EnsemblMetazoa"/>
        </authorList>
    </citation>
    <scope>IDENTIFICATION</scope>
</reference>
<dbReference type="InParanoid" id="A0A1X7VHP0"/>
<proteinExistence type="predicted"/>